<keyword evidence="5" id="KW-1185">Reference proteome</keyword>
<dbReference type="EMBL" id="SJPE01000001">
    <property type="protein sequence ID" value="TBX71018.1"/>
    <property type="molecule type" value="Genomic_DNA"/>
</dbReference>
<gene>
    <name evidence="4" type="ORF">EZL74_00515</name>
</gene>
<dbReference type="InterPro" id="IPR050832">
    <property type="entry name" value="Bact_Acetyltransf"/>
</dbReference>
<reference evidence="4 5" key="1">
    <citation type="submission" date="2019-02" db="EMBL/GenBank/DDBJ databases">
        <title>Flavobacterium sp. RD-2-33 isolated from forest soil.</title>
        <authorList>
            <person name="Chaudhary D.K."/>
        </authorList>
    </citation>
    <scope>NUCLEOTIDE SEQUENCE [LARGE SCALE GENOMIC DNA]</scope>
    <source>
        <strain evidence="4 5">RD-2-33</strain>
    </source>
</reference>
<evidence type="ECO:0000313" key="5">
    <source>
        <dbReference type="Proteomes" id="UP000293300"/>
    </source>
</evidence>
<comment type="caution">
    <text evidence="4">The sequence shown here is derived from an EMBL/GenBank/DDBJ whole genome shotgun (WGS) entry which is preliminary data.</text>
</comment>
<dbReference type="CDD" id="cd04301">
    <property type="entry name" value="NAT_SF"/>
    <property type="match status" value="1"/>
</dbReference>
<keyword evidence="2" id="KW-0012">Acyltransferase</keyword>
<evidence type="ECO:0000259" key="3">
    <source>
        <dbReference type="PROSITE" id="PS51186"/>
    </source>
</evidence>
<dbReference type="Proteomes" id="UP000293300">
    <property type="component" value="Unassembled WGS sequence"/>
</dbReference>
<organism evidence="4 5">
    <name type="scientific">Flavobacterium silvisoli</name>
    <dbReference type="NCBI Taxonomy" id="2529433"/>
    <lineage>
        <taxon>Bacteria</taxon>
        <taxon>Pseudomonadati</taxon>
        <taxon>Bacteroidota</taxon>
        <taxon>Flavobacteriia</taxon>
        <taxon>Flavobacteriales</taxon>
        <taxon>Flavobacteriaceae</taxon>
        <taxon>Flavobacterium</taxon>
    </lineage>
</organism>
<dbReference type="PANTHER" id="PTHR43877:SF2">
    <property type="entry name" value="AMINOALKYLPHOSPHONATE N-ACETYLTRANSFERASE-RELATED"/>
    <property type="match status" value="1"/>
</dbReference>
<evidence type="ECO:0000313" key="4">
    <source>
        <dbReference type="EMBL" id="TBX71018.1"/>
    </source>
</evidence>
<accession>A0A4Q9Z3L7</accession>
<dbReference type="InterPro" id="IPR016181">
    <property type="entry name" value="Acyl_CoA_acyltransferase"/>
</dbReference>
<protein>
    <submittedName>
        <fullName evidence="4">GNAT family N-acetyltransferase</fullName>
    </submittedName>
</protein>
<dbReference type="GO" id="GO:0016747">
    <property type="term" value="F:acyltransferase activity, transferring groups other than amino-acyl groups"/>
    <property type="evidence" value="ECO:0007669"/>
    <property type="project" value="InterPro"/>
</dbReference>
<keyword evidence="1 4" id="KW-0808">Transferase</keyword>
<name>A0A4Q9Z3L7_9FLAO</name>
<sequence>MTKLVRTTSDNPDFQRLTRLFDDYLVVIDGDEKDFFAQYNQIYLEHVIVCYEGETALGCGAFKPLEGHTAEIKRMFVLPEHREKGIATSVLHELENWAKQSGFTTCILETSNQLKNAIALYQKSGYETIPNYGQYVGVESSICMQKSLN</sequence>
<dbReference type="PROSITE" id="PS51186">
    <property type="entry name" value="GNAT"/>
    <property type="match status" value="1"/>
</dbReference>
<dbReference type="SUPFAM" id="SSF55729">
    <property type="entry name" value="Acyl-CoA N-acyltransferases (Nat)"/>
    <property type="match status" value="1"/>
</dbReference>
<dbReference type="Pfam" id="PF00583">
    <property type="entry name" value="Acetyltransf_1"/>
    <property type="match status" value="1"/>
</dbReference>
<dbReference type="InterPro" id="IPR000182">
    <property type="entry name" value="GNAT_dom"/>
</dbReference>
<evidence type="ECO:0000256" key="1">
    <source>
        <dbReference type="ARBA" id="ARBA00022679"/>
    </source>
</evidence>
<evidence type="ECO:0000256" key="2">
    <source>
        <dbReference type="ARBA" id="ARBA00023315"/>
    </source>
</evidence>
<proteinExistence type="predicted"/>
<dbReference type="AlphaFoldDB" id="A0A4Q9Z3L7"/>
<dbReference type="Gene3D" id="3.40.630.30">
    <property type="match status" value="1"/>
</dbReference>
<dbReference type="PANTHER" id="PTHR43877">
    <property type="entry name" value="AMINOALKYLPHOSPHONATE N-ACETYLTRANSFERASE-RELATED-RELATED"/>
    <property type="match status" value="1"/>
</dbReference>
<dbReference type="RefSeq" id="WP_131474630.1">
    <property type="nucleotide sequence ID" value="NZ_SJPE01000001.1"/>
</dbReference>
<dbReference type="OrthoDB" id="9803233at2"/>
<feature type="domain" description="N-acetyltransferase" evidence="3">
    <location>
        <begin position="3"/>
        <end position="149"/>
    </location>
</feature>